<keyword evidence="2" id="KW-1185">Reference proteome</keyword>
<evidence type="ECO:0000313" key="1">
    <source>
        <dbReference type="EMBL" id="CAG8665001.1"/>
    </source>
</evidence>
<comment type="caution">
    <text evidence="1">The sequence shown here is derived from an EMBL/GenBank/DDBJ whole genome shotgun (WGS) entry which is preliminary data.</text>
</comment>
<gene>
    <name evidence="1" type="ORF">POCULU_LOCUS10656</name>
</gene>
<sequence>MPIPQIFSCNRKRTLTPVQGLSTQANVLTAGEVKRLGRAACYQVSSRAVSVKRLNTLPRLSGCIDNANPDGLRQKFYQMLLSDIFPSTITGANDLQNAFTSAYNGKDIRALGKPHFDYRQNCKEDGFIPQPEGINFLLDK</sequence>
<protein>
    <submittedName>
        <fullName evidence="1">10900_t:CDS:1</fullName>
    </submittedName>
</protein>
<dbReference type="OrthoDB" id="2289814at2759"/>
<accession>A0A9N9E5X6</accession>
<dbReference type="Proteomes" id="UP000789572">
    <property type="component" value="Unassembled WGS sequence"/>
</dbReference>
<evidence type="ECO:0000313" key="2">
    <source>
        <dbReference type="Proteomes" id="UP000789572"/>
    </source>
</evidence>
<dbReference type="AlphaFoldDB" id="A0A9N9E5X6"/>
<dbReference type="EMBL" id="CAJVPJ010005931">
    <property type="protein sequence ID" value="CAG8665001.1"/>
    <property type="molecule type" value="Genomic_DNA"/>
</dbReference>
<name>A0A9N9E5X6_9GLOM</name>
<organism evidence="1 2">
    <name type="scientific">Paraglomus occultum</name>
    <dbReference type="NCBI Taxonomy" id="144539"/>
    <lineage>
        <taxon>Eukaryota</taxon>
        <taxon>Fungi</taxon>
        <taxon>Fungi incertae sedis</taxon>
        <taxon>Mucoromycota</taxon>
        <taxon>Glomeromycotina</taxon>
        <taxon>Glomeromycetes</taxon>
        <taxon>Paraglomerales</taxon>
        <taxon>Paraglomeraceae</taxon>
        <taxon>Paraglomus</taxon>
    </lineage>
</organism>
<reference evidence="1" key="1">
    <citation type="submission" date="2021-06" db="EMBL/GenBank/DDBJ databases">
        <authorList>
            <person name="Kallberg Y."/>
            <person name="Tangrot J."/>
            <person name="Rosling A."/>
        </authorList>
    </citation>
    <scope>NUCLEOTIDE SEQUENCE</scope>
    <source>
        <strain evidence="1">IA702</strain>
    </source>
</reference>
<proteinExistence type="predicted"/>
<feature type="non-terminal residue" evidence="1">
    <location>
        <position position="140"/>
    </location>
</feature>